<proteinExistence type="predicted"/>
<organism evidence="2 3">
    <name type="scientific">Lactuca saligna</name>
    <name type="common">Willowleaf lettuce</name>
    <dbReference type="NCBI Taxonomy" id="75948"/>
    <lineage>
        <taxon>Eukaryota</taxon>
        <taxon>Viridiplantae</taxon>
        <taxon>Streptophyta</taxon>
        <taxon>Embryophyta</taxon>
        <taxon>Tracheophyta</taxon>
        <taxon>Spermatophyta</taxon>
        <taxon>Magnoliopsida</taxon>
        <taxon>eudicotyledons</taxon>
        <taxon>Gunneridae</taxon>
        <taxon>Pentapetalae</taxon>
        <taxon>asterids</taxon>
        <taxon>campanulids</taxon>
        <taxon>Asterales</taxon>
        <taxon>Asteraceae</taxon>
        <taxon>Cichorioideae</taxon>
        <taxon>Cichorieae</taxon>
        <taxon>Lactucinae</taxon>
        <taxon>Lactuca</taxon>
    </lineage>
</organism>
<keyword evidence="3" id="KW-1185">Reference proteome</keyword>
<evidence type="ECO:0000313" key="3">
    <source>
        <dbReference type="Proteomes" id="UP001177003"/>
    </source>
</evidence>
<sequence>MASTTSRWWQWGFLHHSGQRTLLQHYIITTYEHQHHNTAIATLHGAQWQHKSIPGDSHHGWLPWWSSCVLHPTFHLHIPAVTTETGSNTTTWLRYKNTHNTATHRVVCGDLERVSSKCDNHRAEMATHMREMEEERERGKGFAIPREGRCTTTLTSAFNHIFVDDKTATIVLRSIGGSTGRKNWIIGGGVSIAGDARGGWEV</sequence>
<protein>
    <submittedName>
        <fullName evidence="2">Uncharacterized protein</fullName>
    </submittedName>
</protein>
<keyword evidence="1" id="KW-0175">Coiled coil</keyword>
<name>A0AA35Y9Z0_LACSI</name>
<dbReference type="Proteomes" id="UP001177003">
    <property type="component" value="Chromosome 2"/>
</dbReference>
<evidence type="ECO:0000313" key="2">
    <source>
        <dbReference type="EMBL" id="CAI9270585.1"/>
    </source>
</evidence>
<accession>A0AA35Y9Z0</accession>
<dbReference type="AlphaFoldDB" id="A0AA35Y9Z0"/>
<gene>
    <name evidence="2" type="ORF">LSALG_LOCUS10888</name>
</gene>
<dbReference type="EMBL" id="OX465078">
    <property type="protein sequence ID" value="CAI9270585.1"/>
    <property type="molecule type" value="Genomic_DNA"/>
</dbReference>
<evidence type="ECO:0000256" key="1">
    <source>
        <dbReference type="SAM" id="Coils"/>
    </source>
</evidence>
<reference evidence="2" key="1">
    <citation type="submission" date="2023-04" db="EMBL/GenBank/DDBJ databases">
        <authorList>
            <person name="Vijverberg K."/>
            <person name="Xiong W."/>
            <person name="Schranz E."/>
        </authorList>
    </citation>
    <scope>NUCLEOTIDE SEQUENCE</scope>
</reference>
<feature type="coiled-coil region" evidence="1">
    <location>
        <begin position="111"/>
        <end position="138"/>
    </location>
</feature>